<feature type="compositionally biased region" description="Polar residues" evidence="3">
    <location>
        <begin position="624"/>
        <end position="640"/>
    </location>
</feature>
<dbReference type="GO" id="GO:0019894">
    <property type="term" value="F:kinesin binding"/>
    <property type="evidence" value="ECO:0007669"/>
    <property type="project" value="TreeGrafter"/>
</dbReference>
<comment type="caution">
    <text evidence="5">The sequence shown here is derived from an EMBL/GenBank/DDBJ whole genome shotgun (WGS) entry which is preliminary data.</text>
</comment>
<dbReference type="Pfam" id="PF02759">
    <property type="entry name" value="RUN"/>
    <property type="match status" value="1"/>
</dbReference>
<dbReference type="CDD" id="cd17680">
    <property type="entry name" value="RUN_PLEKHM2"/>
    <property type="match status" value="1"/>
</dbReference>
<feature type="compositionally biased region" description="Low complexity" evidence="3">
    <location>
        <begin position="216"/>
        <end position="234"/>
    </location>
</feature>
<evidence type="ECO:0000313" key="6">
    <source>
        <dbReference type="Proteomes" id="UP000271974"/>
    </source>
</evidence>
<reference evidence="5 6" key="1">
    <citation type="submission" date="2019-01" db="EMBL/GenBank/DDBJ databases">
        <title>A draft genome assembly of the solar-powered sea slug Elysia chlorotica.</title>
        <authorList>
            <person name="Cai H."/>
            <person name="Li Q."/>
            <person name="Fang X."/>
            <person name="Li J."/>
            <person name="Curtis N.E."/>
            <person name="Altenburger A."/>
            <person name="Shibata T."/>
            <person name="Feng M."/>
            <person name="Maeda T."/>
            <person name="Schwartz J.A."/>
            <person name="Shigenobu S."/>
            <person name="Lundholm N."/>
            <person name="Nishiyama T."/>
            <person name="Yang H."/>
            <person name="Hasebe M."/>
            <person name="Li S."/>
            <person name="Pierce S.K."/>
            <person name="Wang J."/>
        </authorList>
    </citation>
    <scope>NUCLEOTIDE SEQUENCE [LARGE SCALE GENOMIC DNA]</scope>
    <source>
        <strain evidence="5">EC2010</strain>
        <tissue evidence="5">Whole organism of an adult</tissue>
    </source>
</reference>
<feature type="compositionally biased region" description="Basic and acidic residues" evidence="3">
    <location>
        <begin position="593"/>
        <end position="617"/>
    </location>
</feature>
<feature type="compositionally biased region" description="Basic residues" evidence="3">
    <location>
        <begin position="560"/>
        <end position="572"/>
    </location>
</feature>
<dbReference type="Pfam" id="PF23142">
    <property type="entry name" value="PH_PLEKHM2"/>
    <property type="match status" value="1"/>
</dbReference>
<feature type="region of interest" description="Disordered" evidence="3">
    <location>
        <begin position="560"/>
        <end position="663"/>
    </location>
</feature>
<dbReference type="PROSITE" id="PS50826">
    <property type="entry name" value="RUN"/>
    <property type="match status" value="1"/>
</dbReference>
<dbReference type="EMBL" id="RQTK01000075">
    <property type="protein sequence ID" value="RUS88718.1"/>
    <property type="molecule type" value="Genomic_DNA"/>
</dbReference>
<feature type="compositionally biased region" description="Polar residues" evidence="3">
    <location>
        <begin position="455"/>
        <end position="468"/>
    </location>
</feature>
<dbReference type="SMART" id="SM00593">
    <property type="entry name" value="RUN"/>
    <property type="match status" value="1"/>
</dbReference>
<proteinExistence type="predicted"/>
<dbReference type="Gene3D" id="1.20.58.900">
    <property type="match status" value="1"/>
</dbReference>
<dbReference type="PANTHER" id="PTHR46556">
    <property type="entry name" value="PLECKSTRIN HOMOLOGY DOMAIN-CONTAINING FAMILY M MEMBER 2"/>
    <property type="match status" value="1"/>
</dbReference>
<dbReference type="GO" id="GO:0007030">
    <property type="term" value="P:Golgi organization"/>
    <property type="evidence" value="ECO:0007669"/>
    <property type="project" value="TreeGrafter"/>
</dbReference>
<dbReference type="InterPro" id="IPR053015">
    <property type="entry name" value="PH_domain-containing_M2"/>
</dbReference>
<dbReference type="SUPFAM" id="SSF140741">
    <property type="entry name" value="RUN domain-like"/>
    <property type="match status" value="1"/>
</dbReference>
<keyword evidence="6" id="KW-1185">Reference proteome</keyword>
<feature type="compositionally biased region" description="Basic residues" evidence="3">
    <location>
        <begin position="360"/>
        <end position="375"/>
    </location>
</feature>
<keyword evidence="2" id="KW-0963">Cytoplasm</keyword>
<dbReference type="InterPro" id="IPR004012">
    <property type="entry name" value="Run_dom"/>
</dbReference>
<dbReference type="InterPro" id="IPR047327">
    <property type="entry name" value="RUN_PLEKHM2"/>
</dbReference>
<dbReference type="Proteomes" id="UP000271974">
    <property type="component" value="Unassembled WGS sequence"/>
</dbReference>
<dbReference type="FunFam" id="1.20.58.900:FF:000004">
    <property type="entry name" value="pleckstrin homology domain-containing family M member 2 isoform X2"/>
    <property type="match status" value="1"/>
</dbReference>
<feature type="compositionally biased region" description="Polar residues" evidence="3">
    <location>
        <begin position="238"/>
        <end position="262"/>
    </location>
</feature>
<evidence type="ECO:0000313" key="5">
    <source>
        <dbReference type="EMBL" id="RUS88718.1"/>
    </source>
</evidence>
<protein>
    <recommendedName>
        <fullName evidence="4">RUN domain-containing protein</fullName>
    </recommendedName>
</protein>
<evidence type="ECO:0000259" key="4">
    <source>
        <dbReference type="PROSITE" id="PS50826"/>
    </source>
</evidence>
<name>A0A433U4K4_ELYCH</name>
<dbReference type="InterPro" id="IPR037213">
    <property type="entry name" value="Run_dom_sf"/>
</dbReference>
<dbReference type="PANTHER" id="PTHR46556:SF1">
    <property type="entry name" value="PLECKSTRIN HOMOLOGY DOMAIN-CONTAINING FAMILY M MEMBER 2"/>
    <property type="match status" value="1"/>
</dbReference>
<dbReference type="OrthoDB" id="9983817at2759"/>
<dbReference type="InterPro" id="IPR057288">
    <property type="entry name" value="PH_PLEKHM2"/>
</dbReference>
<accession>A0A433U4K4</accession>
<dbReference type="STRING" id="188477.A0A433U4K4"/>
<feature type="region of interest" description="Disordered" evidence="3">
    <location>
        <begin position="360"/>
        <end position="468"/>
    </location>
</feature>
<sequence>MARPEERMRLKDKIVDNISKAIKSIQSHHFYKAPGADDRRTDAGFTLGNVDKPCHKLCENLDHAFLHGLKNVSHGYWPVVKQLSHKGMIKEIEMLINVTTDLGRGRAWLYASLNEGLLESYIRLLDENEKLVKKYYAKEALLLDHDRLNLLLTLITGLECVIFQLDFDQPYLDLNAYPPRSRADSDLEESAGSSPLSSEKNRPVSEVSLLSCASGPPAHTAPSDSDSSSLASVDVHPSNHQAGSLTGTGPSAMRVSTVSSDSGCPTGDAGGGGQGRDAQTPLSPCFSSLHGDAERRSVTPTERSGPRQRASQALDAVSITSVGSSGDPDRIQRVEHILPQREGGDDDADGTSLEVIRVKSKRNSGNTRIKKKKKERHSDGDAVLTRDQAETRISQSSEPGTPGPGLTRVSVAENSTTEADHCARVHQTSGVRGDAVQISSEALASVAKSDRPESKGNTVDSHTSKPQCNTGIDIHSMLVSENFSADKGCRSSSDGVLGKSYDNSKSAFAQIENKIAELCFVPEENQSPNKKHGASTNIYGLSQSSDITSQELLFSSKKRNLPHDHHHHHHPHQNSNKSAHAGKSHDQPQPAHKAPDSSHRADLDSKSSSTRSKDVKDGVVTPKHASQTADPKSTLTPSGSNDRHDPTGSETEDRLSRAKTDRSVRNMDAVDDFDFYACDNSEADQGETTGSSNRVKVTAATAQITSAHAASQLDDYMDFILQGAESPPESQSTLALQEVDTPVDLAVDLDNNTKLQIMLDIFTHEHEKFIKMFATRESHTEGEAAPVFVVISDHCLYLLHYKRTWKKFTLSSCANLVDLIFVSTGLNDQTLNLESREKSRQKQRLWLTPGHQSLTQAILSCLTDAVKAANEQIVAVRPRFSVGSEVPLQKIALRKYISKELNTEAQDVAVNDYSLVFWEDPSSDADKRNDAACKEGTLLLRS</sequence>
<organism evidence="5 6">
    <name type="scientific">Elysia chlorotica</name>
    <name type="common">Eastern emerald elysia</name>
    <name type="synonym">Sea slug</name>
    <dbReference type="NCBI Taxonomy" id="188477"/>
    <lineage>
        <taxon>Eukaryota</taxon>
        <taxon>Metazoa</taxon>
        <taxon>Spiralia</taxon>
        <taxon>Lophotrochozoa</taxon>
        <taxon>Mollusca</taxon>
        <taxon>Gastropoda</taxon>
        <taxon>Heterobranchia</taxon>
        <taxon>Euthyneura</taxon>
        <taxon>Panpulmonata</taxon>
        <taxon>Sacoglossa</taxon>
        <taxon>Placobranchoidea</taxon>
        <taxon>Plakobranchidae</taxon>
        <taxon>Elysia</taxon>
    </lineage>
</organism>
<gene>
    <name evidence="5" type="ORF">EGW08_003533</name>
</gene>
<feature type="region of interest" description="Disordered" evidence="3">
    <location>
        <begin position="181"/>
        <end position="331"/>
    </location>
</feature>
<evidence type="ECO:0000256" key="3">
    <source>
        <dbReference type="SAM" id="MobiDB-lite"/>
    </source>
</evidence>
<dbReference type="GO" id="GO:0032880">
    <property type="term" value="P:regulation of protein localization"/>
    <property type="evidence" value="ECO:0007669"/>
    <property type="project" value="TreeGrafter"/>
</dbReference>
<feature type="compositionally biased region" description="Basic and acidic residues" evidence="3">
    <location>
        <begin position="641"/>
        <end position="663"/>
    </location>
</feature>
<comment type="subcellular location">
    <subcellularLocation>
        <location evidence="1">Cytoplasm</location>
    </subcellularLocation>
</comment>
<dbReference type="GO" id="GO:0010008">
    <property type="term" value="C:endosome membrane"/>
    <property type="evidence" value="ECO:0007669"/>
    <property type="project" value="TreeGrafter"/>
</dbReference>
<dbReference type="GO" id="GO:0032418">
    <property type="term" value="P:lysosome localization"/>
    <property type="evidence" value="ECO:0007669"/>
    <property type="project" value="TreeGrafter"/>
</dbReference>
<evidence type="ECO:0000256" key="1">
    <source>
        <dbReference type="ARBA" id="ARBA00004496"/>
    </source>
</evidence>
<dbReference type="AlphaFoldDB" id="A0A433U4K4"/>
<feature type="domain" description="RUN" evidence="4">
    <location>
        <begin position="48"/>
        <end position="170"/>
    </location>
</feature>
<evidence type="ECO:0000256" key="2">
    <source>
        <dbReference type="ARBA" id="ARBA00022490"/>
    </source>
</evidence>